<evidence type="ECO:0000313" key="1">
    <source>
        <dbReference type="Proteomes" id="UP000025227"/>
    </source>
</evidence>
<reference evidence="2" key="1">
    <citation type="submission" date="2020-12" db="UniProtKB">
        <authorList>
            <consortium name="WormBaseParasite"/>
        </authorList>
    </citation>
    <scope>IDENTIFICATION</scope>
    <source>
        <strain evidence="2">MHco3</strain>
    </source>
</reference>
<protein>
    <submittedName>
        <fullName evidence="2">DUF4268 domain-containing protein</fullName>
    </submittedName>
</protein>
<organism evidence="1 2">
    <name type="scientific">Haemonchus contortus</name>
    <name type="common">Barber pole worm</name>
    <dbReference type="NCBI Taxonomy" id="6289"/>
    <lineage>
        <taxon>Eukaryota</taxon>
        <taxon>Metazoa</taxon>
        <taxon>Ecdysozoa</taxon>
        <taxon>Nematoda</taxon>
        <taxon>Chromadorea</taxon>
        <taxon>Rhabditida</taxon>
        <taxon>Rhabditina</taxon>
        <taxon>Rhabditomorpha</taxon>
        <taxon>Strongyloidea</taxon>
        <taxon>Trichostrongylidae</taxon>
        <taxon>Haemonchus</taxon>
    </lineage>
</organism>
<dbReference type="Proteomes" id="UP000025227">
    <property type="component" value="Unplaced"/>
</dbReference>
<dbReference type="AlphaFoldDB" id="A0A7I5EE63"/>
<evidence type="ECO:0000313" key="2">
    <source>
        <dbReference type="WBParaSite" id="HCON_00178810-00001"/>
    </source>
</evidence>
<dbReference type="WBParaSite" id="HCON_00178810-00001">
    <property type="protein sequence ID" value="HCON_00178810-00001"/>
    <property type="gene ID" value="HCON_00178810"/>
</dbReference>
<dbReference type="OMA" id="HCSSKAQ"/>
<sequence>MQTCEDLEKWDKHCSSKAQINTLSTGDENSTEEELWDHYWTLENEGTQEVSRLLQDEKANTDRQVWDKFNETIERRGDGCHVRLSWKENGLLLPDNKAIALRRLVNTLTRLERTAAELRAAPDV</sequence>
<keyword evidence="1" id="KW-1185">Reference proteome</keyword>
<dbReference type="OrthoDB" id="5862454at2759"/>
<proteinExistence type="predicted"/>
<name>A0A7I5EE63_HAECO</name>
<accession>A0A7I5EE63</accession>